<dbReference type="PANTHER" id="PTHR48098:SF6">
    <property type="entry name" value="FERRI-BACILLIBACTIN ESTERASE BESA"/>
    <property type="match status" value="1"/>
</dbReference>
<dbReference type="InterPro" id="IPR014756">
    <property type="entry name" value="Ig_E-set"/>
</dbReference>
<dbReference type="AlphaFoldDB" id="A0A1I5V136"/>
<dbReference type="OrthoDB" id="9803578at2"/>
<dbReference type="Pfam" id="PF00756">
    <property type="entry name" value="Esterase"/>
    <property type="match status" value="1"/>
</dbReference>
<dbReference type="SUPFAM" id="SSF81296">
    <property type="entry name" value="E set domains"/>
    <property type="match status" value="1"/>
</dbReference>
<dbReference type="PANTHER" id="PTHR48098">
    <property type="entry name" value="ENTEROCHELIN ESTERASE-RELATED"/>
    <property type="match status" value="1"/>
</dbReference>
<dbReference type="InterPro" id="IPR000801">
    <property type="entry name" value="Esterase-like"/>
</dbReference>
<dbReference type="Gene3D" id="2.60.40.10">
    <property type="entry name" value="Immunoglobulins"/>
    <property type="match status" value="1"/>
</dbReference>
<proteinExistence type="predicted"/>
<name>A0A1I5V136_9BACT</name>
<evidence type="ECO:0000313" key="1">
    <source>
        <dbReference type="EMBL" id="SFQ01178.1"/>
    </source>
</evidence>
<dbReference type="RefSeq" id="WP_090657376.1">
    <property type="nucleotide sequence ID" value="NZ_FOXQ01000004.1"/>
</dbReference>
<dbReference type="EMBL" id="FOXQ01000004">
    <property type="protein sequence ID" value="SFQ01178.1"/>
    <property type="molecule type" value="Genomic_DNA"/>
</dbReference>
<dbReference type="STRING" id="1465490.SAMN05444277_104146"/>
<dbReference type="SUPFAM" id="SSF53474">
    <property type="entry name" value="alpha/beta-Hydrolases"/>
    <property type="match status" value="1"/>
</dbReference>
<accession>A0A1I5V136</accession>
<sequence length="376" mass="43322">MKYLIGVVVFTCCTSYLRAQYMVRIVVSSVATKPQDEVFIAGNFNDWNPADIKWKLKPFGGSRRVIVMNVDTGHYEFKFTRGSWDKVETTAKGDDIDNRMANVKGDTTINIIIAGWKDAAPEKPKPNTASANVHVIDTAFFMPQLNRYRRIWIYLPPSYNKLKTNTYPVLYMQDGQNLFNEQTAFAGEWGIDETLDSMAKKGGKECIVVGIDNSSDKRMNEYNPYDDTKYGKGEGKQYLEFIATTLKPFIDKNYRTQKDAPHTFIAGSSMGALISLYALVQYPDVFGGAGVFSPSFWLTPQLYNDVANVKWQKKFRIYLYAGEKESASMIRDMQKMYNIIKAKNCCEMQDVIFFLGQHNEKYWRQEFPDFYRWLLQ</sequence>
<keyword evidence="2" id="KW-1185">Reference proteome</keyword>
<organism evidence="1 2">
    <name type="scientific">Parafilimonas terrae</name>
    <dbReference type="NCBI Taxonomy" id="1465490"/>
    <lineage>
        <taxon>Bacteria</taxon>
        <taxon>Pseudomonadati</taxon>
        <taxon>Bacteroidota</taxon>
        <taxon>Chitinophagia</taxon>
        <taxon>Chitinophagales</taxon>
        <taxon>Chitinophagaceae</taxon>
        <taxon>Parafilimonas</taxon>
    </lineage>
</organism>
<evidence type="ECO:0000313" key="2">
    <source>
        <dbReference type="Proteomes" id="UP000199031"/>
    </source>
</evidence>
<gene>
    <name evidence="1" type="ORF">SAMN05444277_104146</name>
</gene>
<dbReference type="Gene3D" id="3.40.50.1820">
    <property type="entry name" value="alpha/beta hydrolase"/>
    <property type="match status" value="1"/>
</dbReference>
<dbReference type="Proteomes" id="UP000199031">
    <property type="component" value="Unassembled WGS sequence"/>
</dbReference>
<dbReference type="InterPro" id="IPR013783">
    <property type="entry name" value="Ig-like_fold"/>
</dbReference>
<reference evidence="1 2" key="1">
    <citation type="submission" date="2016-10" db="EMBL/GenBank/DDBJ databases">
        <authorList>
            <person name="de Groot N.N."/>
        </authorList>
    </citation>
    <scope>NUCLEOTIDE SEQUENCE [LARGE SCALE GENOMIC DNA]</scope>
    <source>
        <strain evidence="1 2">DSM 28286</strain>
    </source>
</reference>
<dbReference type="InterPro" id="IPR029058">
    <property type="entry name" value="AB_hydrolase_fold"/>
</dbReference>
<protein>
    <submittedName>
        <fullName evidence="1">Metallo-beta-lactamase class B</fullName>
    </submittedName>
</protein>
<dbReference type="InterPro" id="IPR050583">
    <property type="entry name" value="Mycobacterial_A85_antigen"/>
</dbReference>